<dbReference type="GO" id="GO:0006508">
    <property type="term" value="P:proteolysis"/>
    <property type="evidence" value="ECO:0007669"/>
    <property type="project" value="UniProtKB-KW"/>
</dbReference>
<proteinExistence type="inferred from homology"/>
<dbReference type="PANTHER" id="PTHR47966">
    <property type="entry name" value="BETA-SITE APP-CLEAVING ENZYME, ISOFORM A-RELATED"/>
    <property type="match status" value="1"/>
</dbReference>
<evidence type="ECO:0000256" key="9">
    <source>
        <dbReference type="ARBA" id="ARBA00023180"/>
    </source>
</evidence>
<dbReference type="CDD" id="cd05471">
    <property type="entry name" value="pepsin_like"/>
    <property type="match status" value="1"/>
</dbReference>
<reference evidence="16" key="1">
    <citation type="submission" date="2021-06" db="EMBL/GenBank/DDBJ databases">
        <title>Comparative genomics, transcriptomics and evolutionary studies reveal genomic signatures of adaptation to plant cell wall in hemibiotrophic fungi.</title>
        <authorList>
            <consortium name="DOE Joint Genome Institute"/>
            <person name="Baroncelli R."/>
            <person name="Diaz J.F."/>
            <person name="Benocci T."/>
            <person name="Peng M."/>
            <person name="Battaglia E."/>
            <person name="Haridas S."/>
            <person name="Andreopoulos W."/>
            <person name="Labutti K."/>
            <person name="Pangilinan J."/>
            <person name="Floch G.L."/>
            <person name="Makela M.R."/>
            <person name="Henrissat B."/>
            <person name="Grigoriev I.V."/>
            <person name="Crouch J.A."/>
            <person name="De Vries R.P."/>
            <person name="Sukno S.A."/>
            <person name="Thon M.R."/>
        </authorList>
    </citation>
    <scope>NUCLEOTIDE SEQUENCE</scope>
    <source>
        <strain evidence="16">CBS 125086</strain>
    </source>
</reference>
<evidence type="ECO:0000256" key="8">
    <source>
        <dbReference type="ARBA" id="ARBA00023136"/>
    </source>
</evidence>
<dbReference type="PANTHER" id="PTHR47966:SF75">
    <property type="entry name" value="ENDOPEPTIDASE (CTSD), PUTATIVE (AFU_ORTHOLOGUE AFUA_4G07040)-RELATED"/>
    <property type="match status" value="1"/>
</dbReference>
<dbReference type="PRINTS" id="PR00792">
    <property type="entry name" value="PEPSIN"/>
</dbReference>
<dbReference type="GO" id="GO:0005886">
    <property type="term" value="C:plasma membrane"/>
    <property type="evidence" value="ECO:0007669"/>
    <property type="project" value="UniProtKB-SubCell"/>
</dbReference>
<dbReference type="AlphaFoldDB" id="A0AAD8Q1I5"/>
<dbReference type="InterPro" id="IPR034164">
    <property type="entry name" value="Pepsin-like_dom"/>
</dbReference>
<name>A0AAD8Q1I5_9PEZI</name>
<feature type="active site" evidence="11">
    <location>
        <position position="338"/>
    </location>
</feature>
<dbReference type="Pfam" id="PF00026">
    <property type="entry name" value="Asp"/>
    <property type="match status" value="1"/>
</dbReference>
<evidence type="ECO:0000256" key="13">
    <source>
        <dbReference type="SAM" id="MobiDB-lite"/>
    </source>
</evidence>
<keyword evidence="5 14" id="KW-0732">Signal</keyword>
<evidence type="ECO:0000256" key="6">
    <source>
        <dbReference type="ARBA" id="ARBA00022750"/>
    </source>
</evidence>
<dbReference type="SUPFAM" id="SSF50630">
    <property type="entry name" value="Acid proteases"/>
    <property type="match status" value="1"/>
</dbReference>
<dbReference type="PROSITE" id="PS51767">
    <property type="entry name" value="PEPTIDASE_A1"/>
    <property type="match status" value="1"/>
</dbReference>
<evidence type="ECO:0000256" key="10">
    <source>
        <dbReference type="ARBA" id="ARBA00023288"/>
    </source>
</evidence>
<dbReference type="FunFam" id="2.40.70.10:FF:000085">
    <property type="entry name" value="Aspartic-type endopeptidase (CtsD), putative"/>
    <property type="match status" value="1"/>
</dbReference>
<dbReference type="Gene3D" id="2.40.70.10">
    <property type="entry name" value="Acid Proteases"/>
    <property type="match status" value="2"/>
</dbReference>
<evidence type="ECO:0000256" key="12">
    <source>
        <dbReference type="PIRSR" id="PIRSR601461-2"/>
    </source>
</evidence>
<keyword evidence="17" id="KW-1185">Reference proteome</keyword>
<keyword evidence="3" id="KW-1003">Cell membrane</keyword>
<keyword evidence="12" id="KW-1015">Disulfide bond</keyword>
<keyword evidence="9" id="KW-0325">Glycoprotein</keyword>
<feature type="domain" description="Peptidase A1" evidence="15">
    <location>
        <begin position="140"/>
        <end position="444"/>
    </location>
</feature>
<evidence type="ECO:0000256" key="4">
    <source>
        <dbReference type="ARBA" id="ARBA00022670"/>
    </source>
</evidence>
<comment type="subcellular location">
    <subcellularLocation>
        <location evidence="1">Cell membrane</location>
    </subcellularLocation>
</comment>
<organism evidence="16 17">
    <name type="scientific">Colletotrichum navitas</name>
    <dbReference type="NCBI Taxonomy" id="681940"/>
    <lineage>
        <taxon>Eukaryota</taxon>
        <taxon>Fungi</taxon>
        <taxon>Dikarya</taxon>
        <taxon>Ascomycota</taxon>
        <taxon>Pezizomycotina</taxon>
        <taxon>Sordariomycetes</taxon>
        <taxon>Hypocreomycetidae</taxon>
        <taxon>Glomerellales</taxon>
        <taxon>Glomerellaceae</taxon>
        <taxon>Colletotrichum</taxon>
        <taxon>Colletotrichum graminicola species complex</taxon>
    </lineage>
</organism>
<keyword evidence="10" id="KW-0449">Lipoprotein</keyword>
<feature type="active site" evidence="11">
    <location>
        <position position="158"/>
    </location>
</feature>
<dbReference type="InterPro" id="IPR033121">
    <property type="entry name" value="PEPTIDASE_A1"/>
</dbReference>
<gene>
    <name evidence="16" type="ORF">LY79DRAFT_551347</name>
</gene>
<comment type="caution">
    <text evidence="16">The sequence shown here is derived from an EMBL/GenBank/DDBJ whole genome shotgun (WGS) entry which is preliminary data.</text>
</comment>
<dbReference type="RefSeq" id="XP_060414892.1">
    <property type="nucleotide sequence ID" value="XM_060557638.1"/>
</dbReference>
<keyword evidence="8" id="KW-0472">Membrane</keyword>
<evidence type="ECO:0000256" key="5">
    <source>
        <dbReference type="ARBA" id="ARBA00022729"/>
    </source>
</evidence>
<evidence type="ECO:0000256" key="2">
    <source>
        <dbReference type="ARBA" id="ARBA00007447"/>
    </source>
</evidence>
<evidence type="ECO:0000256" key="1">
    <source>
        <dbReference type="ARBA" id="ARBA00004236"/>
    </source>
</evidence>
<evidence type="ECO:0000256" key="3">
    <source>
        <dbReference type="ARBA" id="ARBA00022475"/>
    </source>
</evidence>
<dbReference type="GO" id="GO:0004190">
    <property type="term" value="F:aspartic-type endopeptidase activity"/>
    <property type="evidence" value="ECO:0007669"/>
    <property type="project" value="UniProtKB-KW"/>
</dbReference>
<feature type="region of interest" description="Disordered" evidence="13">
    <location>
        <begin position="445"/>
        <end position="486"/>
    </location>
</feature>
<comment type="similarity">
    <text evidence="2">Belongs to the peptidase A1 family.</text>
</comment>
<keyword evidence="6" id="KW-0064">Aspartyl protease</keyword>
<evidence type="ECO:0000313" key="16">
    <source>
        <dbReference type="EMBL" id="KAK1593606.1"/>
    </source>
</evidence>
<protein>
    <submittedName>
        <fullName evidence="16">Eukaryotic aspartyl protease</fullName>
    </submittedName>
</protein>
<dbReference type="GeneID" id="85441878"/>
<evidence type="ECO:0000256" key="7">
    <source>
        <dbReference type="ARBA" id="ARBA00022801"/>
    </source>
</evidence>
<evidence type="ECO:0000256" key="14">
    <source>
        <dbReference type="SAM" id="SignalP"/>
    </source>
</evidence>
<keyword evidence="7" id="KW-0378">Hydrolase</keyword>
<feature type="signal peptide" evidence="14">
    <location>
        <begin position="1"/>
        <end position="18"/>
    </location>
</feature>
<dbReference type="Proteomes" id="UP001230504">
    <property type="component" value="Unassembled WGS sequence"/>
</dbReference>
<feature type="chain" id="PRO_5042217628" evidence="14">
    <location>
        <begin position="19"/>
        <end position="542"/>
    </location>
</feature>
<dbReference type="InterPro" id="IPR001461">
    <property type="entry name" value="Aspartic_peptidase_A1"/>
</dbReference>
<dbReference type="EMBL" id="JAHLJV010000024">
    <property type="protein sequence ID" value="KAK1593606.1"/>
    <property type="molecule type" value="Genomic_DNA"/>
</dbReference>
<feature type="compositionally biased region" description="Low complexity" evidence="13">
    <location>
        <begin position="453"/>
        <end position="467"/>
    </location>
</feature>
<accession>A0AAD8Q1I5</accession>
<evidence type="ECO:0000313" key="17">
    <source>
        <dbReference type="Proteomes" id="UP001230504"/>
    </source>
</evidence>
<sequence>MRSATLVYLSLLFTSTHAFFPWPSPECLEKGDCVLPTKRQLKGGDELGSDVVDAVKVIKLPASQLGPQATHDFSTTNSESERVVREVERLTRKYARFQSAAVREKASRSKRQSQYRIVKAADTKLKNAVGVAQDGTDFSYFAQVKLGNNKKPMWMLMDTGAGTSWVMGSSCKSTACEKHGSFGPPDSATYKVTGETFSVAYGSGSVKGDKVTDTLSFAGMNFDFQFGVANETSDDFNHFPFDGILGLSMAGGETENFMQVVKNSTQLPANIFCVYLSRAADGPNMSEISFGVCNPDKYTGDITYTAVGNALGDWAVPLDGIAYDGLKSGAAGKLAYIDTGTSYVFGPKDDVAAFHKNIPGSTADEAGTTYKVPCDSNKDVTYTFSNISYIISAKDWRGVPGADGTCISNIYGHEVVTGAWLLGDVFLKNVYTVFDTDQKRIGFAKRVDPPPVTTTSSSDSSTTPPVVGNSDNANIGTAVQTPKPGLGLGGHETAASAITASATAAAQTSPVSHSGAASSASLTVVKAATVATFCLVALLGFH</sequence>
<feature type="disulfide bond" evidence="12">
    <location>
        <begin position="171"/>
        <end position="176"/>
    </location>
</feature>
<dbReference type="InterPro" id="IPR021109">
    <property type="entry name" value="Peptidase_aspartic_dom_sf"/>
</dbReference>
<evidence type="ECO:0000259" key="15">
    <source>
        <dbReference type="PROSITE" id="PS51767"/>
    </source>
</evidence>
<keyword evidence="4 16" id="KW-0645">Protease</keyword>
<dbReference type="FunFam" id="2.40.70.10:FF:000060">
    <property type="entry name" value="Aspartic-type endopeptidase ctsD"/>
    <property type="match status" value="1"/>
</dbReference>
<feature type="compositionally biased region" description="Polar residues" evidence="13">
    <location>
        <begin position="469"/>
        <end position="480"/>
    </location>
</feature>
<evidence type="ECO:0000256" key="11">
    <source>
        <dbReference type="PIRSR" id="PIRSR601461-1"/>
    </source>
</evidence>